<evidence type="ECO:0000313" key="1">
    <source>
        <dbReference type="EMBL" id="CAH0550871.1"/>
    </source>
</evidence>
<accession>A0A9P0AZH5</accession>
<dbReference type="AlphaFoldDB" id="A0A9P0AZH5"/>
<keyword evidence="2" id="KW-1185">Reference proteome</keyword>
<evidence type="ECO:0000313" key="2">
    <source>
        <dbReference type="Proteomes" id="UP001154078"/>
    </source>
</evidence>
<organism evidence="1 2">
    <name type="scientific">Brassicogethes aeneus</name>
    <name type="common">Rape pollen beetle</name>
    <name type="synonym">Meligethes aeneus</name>
    <dbReference type="NCBI Taxonomy" id="1431903"/>
    <lineage>
        <taxon>Eukaryota</taxon>
        <taxon>Metazoa</taxon>
        <taxon>Ecdysozoa</taxon>
        <taxon>Arthropoda</taxon>
        <taxon>Hexapoda</taxon>
        <taxon>Insecta</taxon>
        <taxon>Pterygota</taxon>
        <taxon>Neoptera</taxon>
        <taxon>Endopterygota</taxon>
        <taxon>Coleoptera</taxon>
        <taxon>Polyphaga</taxon>
        <taxon>Cucujiformia</taxon>
        <taxon>Nitidulidae</taxon>
        <taxon>Meligethinae</taxon>
        <taxon>Brassicogethes</taxon>
    </lineage>
</organism>
<dbReference type="EMBL" id="OV121133">
    <property type="protein sequence ID" value="CAH0550871.1"/>
    <property type="molecule type" value="Genomic_DNA"/>
</dbReference>
<name>A0A9P0AZH5_BRAAE</name>
<dbReference type="Proteomes" id="UP001154078">
    <property type="component" value="Chromosome 2"/>
</dbReference>
<sequence>MMSSLVTEEQKDVLEITCQEEELSANYFVEPDYLEEEIIGDEVLNIMQKFEIKEKISLECLKYIAGFVAYKFKNKYSLGIPTKKMETSEVPDWLSTISRGSLLYPNDELWKIAQILESEYFKMHGNSLSKEKRIFHKLAQKTLDQLPNTSVPFEEISLRPRKTTCLEDEPVSKKYKTSGNDLIKINVPRDYLFTEIKRVGGEDEENERSTNLSQDLLRPRVDKGMSGDILVVSRDKAHEKL</sequence>
<protein>
    <submittedName>
        <fullName evidence="1">Uncharacterized protein</fullName>
    </submittedName>
</protein>
<reference evidence="1" key="1">
    <citation type="submission" date="2021-12" db="EMBL/GenBank/DDBJ databases">
        <authorList>
            <person name="King R."/>
        </authorList>
    </citation>
    <scope>NUCLEOTIDE SEQUENCE</scope>
</reference>
<gene>
    <name evidence="1" type="ORF">MELIAE_LOCUS3589</name>
</gene>
<proteinExistence type="predicted"/>
<dbReference type="OrthoDB" id="6610564at2759"/>